<evidence type="ECO:0000313" key="1">
    <source>
        <dbReference type="EMBL" id="AHJ39899.2"/>
    </source>
</evidence>
<protein>
    <recommendedName>
        <fullName evidence="3">Proliferating cell nuclear antigen</fullName>
    </recommendedName>
</protein>
<evidence type="ECO:0008006" key="3">
    <source>
        <dbReference type="Google" id="ProtNLM"/>
    </source>
</evidence>
<organism evidence="1 2">
    <name type="scientific">Samba virus</name>
    <dbReference type="NCBI Taxonomy" id="1461100"/>
    <lineage>
        <taxon>Viruses</taxon>
        <taxon>Varidnaviria</taxon>
        <taxon>Bamfordvirae</taxon>
        <taxon>Nucleocytoviricota</taxon>
        <taxon>Megaviricetes</taxon>
        <taxon>Imitervirales</taxon>
        <taxon>Mimiviridae</taxon>
        <taxon>Megamimivirinae</taxon>
        <taxon>Mimivirus</taxon>
        <taxon>Mimivirus bradfordmassiliense</taxon>
    </lineage>
</organism>
<dbReference type="EMBL" id="KF959826">
    <property type="protein sequence ID" value="AHJ39899.2"/>
    <property type="molecule type" value="Genomic_DNA"/>
</dbReference>
<accession>W6GIT8</accession>
<evidence type="ECO:0000313" key="2">
    <source>
        <dbReference type="Proteomes" id="UP000240935"/>
    </source>
</evidence>
<name>W6GIT8_MIMIV</name>
<reference evidence="1 2" key="1">
    <citation type="journal article" date="2014" name="Virol. J.">
        <title>Samba virus: a novel mimivirus from a giant rain forest, the Brazilian Amazon.</title>
        <authorList>
            <person name="Campos R.K."/>
            <person name="Boratto P.V."/>
            <person name="Assis F.L."/>
            <person name="Aguiar E.R."/>
            <person name="Silva L.C."/>
            <person name="Albarnaz J.D."/>
            <person name="Dornas F.P."/>
            <person name="Trindade G.S."/>
            <person name="Ferreira P.P."/>
            <person name="Marques J.T."/>
            <person name="Robert C."/>
            <person name="Raoult D."/>
            <person name="Kroon E.G."/>
            <person name="La Scola B."/>
            <person name="Abrahao J.S."/>
        </authorList>
    </citation>
    <scope>NUCLEOTIDE SEQUENCE [LARGE SCALE GENOMIC DNA]</scope>
</reference>
<dbReference type="Gene3D" id="3.70.10.10">
    <property type="match status" value="1"/>
</dbReference>
<sequence>MIRPILQNKQIIMTSCADNIHDIICNDPNNIVVASMTCDDYFKKIITVIKKIHNRCYMKFINSQTKNGENTCKFIVTGDNSDNTMNCTRIVMKKKHFKYLRCDEKELFIKINVNDFCKKLDMINSYSEIIFYIKKDNINHLFINIITDKNSNNATRIPLIELNYNNISPLKIVFNDKLSVRSWYFFSIFKQIACSSKTIDIITDKKTILFVYTHGNKIKNIDNNINVNTDITTTNLGTYDLTTLSLISDFYEVYSEINMYFKENGLAFVIPIGFGKIYFLIESKK</sequence>
<dbReference type="Proteomes" id="UP000240935">
    <property type="component" value="Segment"/>
</dbReference>
<proteinExistence type="predicted"/>